<feature type="transmembrane region" description="Helical" evidence="1">
    <location>
        <begin position="15"/>
        <end position="36"/>
    </location>
</feature>
<keyword evidence="3" id="KW-1185">Reference proteome</keyword>
<keyword evidence="1" id="KW-0472">Membrane</keyword>
<gene>
    <name evidence="2" type="ORF">OCL06_08780</name>
</gene>
<dbReference type="Proteomes" id="UP001209257">
    <property type="component" value="Unassembled WGS sequence"/>
</dbReference>
<reference evidence="3" key="1">
    <citation type="submission" date="2023-07" db="EMBL/GenBank/DDBJ databases">
        <title>Study on multiphase classification of strain Alteromonas salexigens isolated from the Yellow Sea.</title>
        <authorList>
            <person name="Sun L."/>
        </authorList>
    </citation>
    <scope>NUCLEOTIDE SEQUENCE [LARGE SCALE GENOMIC DNA]</scope>
    <source>
        <strain evidence="3">ASW11-19</strain>
    </source>
</reference>
<accession>A0ABT2VMZ6</accession>
<proteinExistence type="predicted"/>
<evidence type="ECO:0000313" key="2">
    <source>
        <dbReference type="EMBL" id="MCU7554691.1"/>
    </source>
</evidence>
<dbReference type="RefSeq" id="WP_262993558.1">
    <property type="nucleotide sequence ID" value="NZ_JAOTJC010000007.1"/>
</dbReference>
<evidence type="ECO:0000313" key="3">
    <source>
        <dbReference type="Proteomes" id="UP001209257"/>
    </source>
</evidence>
<sequence length="172" mass="19968">MVTKNERAEHGLRRLYINIAVIVVFALAMVSFIVYFNSAEPDVKARILAQYGKQVESSATNAHWKWQAEGRPEMIMLIHYDSQGKERDRRPVRMSHLGVPWVEASSQGCNKLWKMLLNVPMQVDGFRVIGEYYRGELVDNEPVNSRCRFRLSRGPYFDYHIYRGKVSLEGTQ</sequence>
<organism evidence="2 3">
    <name type="scientific">Alteromonas salexigens</name>
    <dbReference type="NCBI Taxonomy" id="2982530"/>
    <lineage>
        <taxon>Bacteria</taxon>
        <taxon>Pseudomonadati</taxon>
        <taxon>Pseudomonadota</taxon>
        <taxon>Gammaproteobacteria</taxon>
        <taxon>Alteromonadales</taxon>
        <taxon>Alteromonadaceae</taxon>
        <taxon>Alteromonas/Salinimonas group</taxon>
        <taxon>Alteromonas</taxon>
    </lineage>
</organism>
<name>A0ABT2VMZ6_9ALTE</name>
<protein>
    <submittedName>
        <fullName evidence="2">Uncharacterized protein</fullName>
    </submittedName>
</protein>
<comment type="caution">
    <text evidence="2">The sequence shown here is derived from an EMBL/GenBank/DDBJ whole genome shotgun (WGS) entry which is preliminary data.</text>
</comment>
<dbReference type="EMBL" id="JAOTJC010000007">
    <property type="protein sequence ID" value="MCU7554691.1"/>
    <property type="molecule type" value="Genomic_DNA"/>
</dbReference>
<keyword evidence="1" id="KW-1133">Transmembrane helix</keyword>
<evidence type="ECO:0000256" key="1">
    <source>
        <dbReference type="SAM" id="Phobius"/>
    </source>
</evidence>
<keyword evidence="1" id="KW-0812">Transmembrane</keyword>